<reference evidence="1 2" key="1">
    <citation type="submission" date="2023-07" db="EMBL/GenBank/DDBJ databases">
        <title>Pathogens genome sequencing project 196.</title>
        <authorList>
            <person name="Cao X."/>
        </authorList>
    </citation>
    <scope>NUCLEOTIDE SEQUENCE [LARGE SCALE GENOMIC DNA]</scope>
    <source>
        <strain evidence="1 2">SM41</strain>
    </source>
</reference>
<name>A0ABD5BGR1_SERMA</name>
<feature type="non-terminal residue" evidence="1">
    <location>
        <position position="1"/>
    </location>
</feature>
<dbReference type="AlphaFoldDB" id="A0ABD5BGR1"/>
<dbReference type="Proteomes" id="UP001234811">
    <property type="component" value="Unassembled WGS sequence"/>
</dbReference>
<gene>
    <name evidence="1" type="ORF">RF091_09510</name>
</gene>
<sequence>QVLYASGETLVFVRLYQQEQVLVALQRDGSGQAHTTLAGRCLAPANSHGASATAGRCMAARWRAAIITPFRWAWGAI</sequence>
<evidence type="ECO:0000313" key="2">
    <source>
        <dbReference type="Proteomes" id="UP001234811"/>
    </source>
</evidence>
<protein>
    <submittedName>
        <fullName evidence="1">Uncharacterized protein</fullName>
    </submittedName>
</protein>
<dbReference type="SUPFAM" id="SSF51011">
    <property type="entry name" value="Glycosyl hydrolase domain"/>
    <property type="match status" value="1"/>
</dbReference>
<dbReference type="EMBL" id="JAVIPQ010000137">
    <property type="protein sequence ID" value="MDQ9555743.1"/>
    <property type="molecule type" value="Genomic_DNA"/>
</dbReference>
<evidence type="ECO:0000313" key="1">
    <source>
        <dbReference type="EMBL" id="MDQ9555743.1"/>
    </source>
</evidence>
<accession>A0ABD5BGR1</accession>
<organism evidence="1 2">
    <name type="scientific">Serratia marcescens</name>
    <dbReference type="NCBI Taxonomy" id="615"/>
    <lineage>
        <taxon>Bacteria</taxon>
        <taxon>Pseudomonadati</taxon>
        <taxon>Pseudomonadota</taxon>
        <taxon>Gammaproteobacteria</taxon>
        <taxon>Enterobacterales</taxon>
        <taxon>Yersiniaceae</taxon>
        <taxon>Serratia</taxon>
    </lineage>
</organism>
<comment type="caution">
    <text evidence="1">The sequence shown here is derived from an EMBL/GenBank/DDBJ whole genome shotgun (WGS) entry which is preliminary data.</text>
</comment>
<dbReference type="RefSeq" id="WP_373467575.1">
    <property type="nucleotide sequence ID" value="NZ_JAVIPQ010000137.1"/>
</dbReference>
<proteinExistence type="predicted"/>